<dbReference type="GeneID" id="78250769"/>
<name>U3GZT8_9CORY</name>
<sequence>MTPRRLLSARARIVPGRGWWLELAEGVFSGAHVAQAIGADNRESEMPPQRDRVTMTRRVRGYVMSKQPLVWGVRR</sequence>
<dbReference type="KEGG" id="caz:CARG_07700"/>
<dbReference type="HOGENOM" id="CLU_2664832_0_0_11"/>
<keyword evidence="2" id="KW-1185">Reference proteome</keyword>
<evidence type="ECO:0000313" key="2">
    <source>
        <dbReference type="Proteomes" id="UP000016943"/>
    </source>
</evidence>
<accession>U3GZT8</accession>
<evidence type="ECO:0000313" key="1">
    <source>
        <dbReference type="EMBL" id="AGU15657.1"/>
    </source>
</evidence>
<proteinExistence type="predicted"/>
<dbReference type="EMBL" id="CP006365">
    <property type="protein sequence ID" value="AGU15657.1"/>
    <property type="molecule type" value="Genomic_DNA"/>
</dbReference>
<dbReference type="Proteomes" id="UP000016943">
    <property type="component" value="Chromosome"/>
</dbReference>
<dbReference type="RefSeq" id="WP_021012047.1">
    <property type="nucleotide sequence ID" value="NC_022198.1"/>
</dbReference>
<reference evidence="1 2" key="1">
    <citation type="journal article" date="2013" name="Genome Announc.">
        <title>Whole-Genome Sequence of the Clinical Strain Corynebacterium argentoratense DSM 44202, Isolated from a Human Throat Specimen.</title>
        <authorList>
            <person name="Bomholt C."/>
            <person name="Glaub A."/>
            <person name="Gravermann K."/>
            <person name="Albersmeier A."/>
            <person name="Brinkrolf K."/>
            <person name="Ruckert C."/>
            <person name="Tauch A."/>
        </authorList>
    </citation>
    <scope>NUCLEOTIDE SEQUENCE [LARGE SCALE GENOMIC DNA]</scope>
    <source>
        <strain evidence="1">DSM 44202</strain>
    </source>
</reference>
<dbReference type="AlphaFoldDB" id="U3GZT8"/>
<dbReference type="PATRIC" id="fig|1348662.3.peg.1520"/>
<organism evidence="1 2">
    <name type="scientific">Corynebacterium argentoratense DSM 44202</name>
    <dbReference type="NCBI Taxonomy" id="1348662"/>
    <lineage>
        <taxon>Bacteria</taxon>
        <taxon>Bacillati</taxon>
        <taxon>Actinomycetota</taxon>
        <taxon>Actinomycetes</taxon>
        <taxon>Mycobacteriales</taxon>
        <taxon>Corynebacteriaceae</taxon>
        <taxon>Corynebacterium</taxon>
    </lineage>
</organism>
<protein>
    <submittedName>
        <fullName evidence="1">Uncharacterized protein</fullName>
    </submittedName>
</protein>
<gene>
    <name evidence="1" type="ORF">CARG_07700</name>
</gene>